<dbReference type="EMBL" id="FNUZ01000003">
    <property type="protein sequence ID" value="SEG22117.1"/>
    <property type="molecule type" value="Genomic_DNA"/>
</dbReference>
<evidence type="ECO:0000256" key="1">
    <source>
        <dbReference type="ARBA" id="ARBA00004167"/>
    </source>
</evidence>
<evidence type="ECO:0000259" key="5">
    <source>
        <dbReference type="Pfam" id="PF04357"/>
    </source>
</evidence>
<evidence type="ECO:0000256" key="2">
    <source>
        <dbReference type="ARBA" id="ARBA00022692"/>
    </source>
</evidence>
<dbReference type="InterPro" id="IPR007452">
    <property type="entry name" value="TamB_C"/>
</dbReference>
<keyword evidence="3" id="KW-1133">Transmembrane helix</keyword>
<dbReference type="OrthoDB" id="7784409at2"/>
<dbReference type="Proteomes" id="UP000236752">
    <property type="component" value="Unassembled WGS sequence"/>
</dbReference>
<proteinExistence type="predicted"/>
<gene>
    <name evidence="6" type="ORF">SAMN04488045_2038</name>
</gene>
<keyword evidence="4" id="KW-0472">Membrane</keyword>
<dbReference type="PANTHER" id="PTHR36985:SF1">
    <property type="entry name" value="TRANSLOCATION AND ASSEMBLY MODULE SUBUNIT TAMB"/>
    <property type="match status" value="1"/>
</dbReference>
<evidence type="ECO:0000313" key="7">
    <source>
        <dbReference type="Proteomes" id="UP000236752"/>
    </source>
</evidence>
<keyword evidence="7" id="KW-1185">Reference proteome</keyword>
<dbReference type="RefSeq" id="WP_103910386.1">
    <property type="nucleotide sequence ID" value="NZ_FNUZ01000003.1"/>
</dbReference>
<dbReference type="GO" id="GO:0009306">
    <property type="term" value="P:protein secretion"/>
    <property type="evidence" value="ECO:0007669"/>
    <property type="project" value="InterPro"/>
</dbReference>
<sequence length="1431" mass="148584">MKRFLVYTTVGATFLFPAIAPSQESDETAQEAADRGYLEALIEDNLSNGDFAVDIVDFQGALSSRATVAELRISDAQGTWLTLRGVELDWNRSALLRGQLDVTELSAQEIIVPRLPGSSSDAPSPEASPFALPELPVGVQIGRIAAERVELGEPILGQIAILSVEGSAQLAEGSGNISIAAQRLDGASGAFGVEGSFDNATRILALDVSLEEGENGIAASLLGLPGQPSVALNIDGEGPLSDFTADIGLATDGQDRISGTVALLANDNGEPGTSFTADISGDIRPLLEPESREFFGEDLSLKVDGTRYQSGALDLMDLTVTSDAINISGSAAFGEDLWPSRVALTGDIAAPEGGKIELPIPGEVTRLDRADLDILYNAETSDDWSARIEVVGLDRPTLSARLLRIDGAGSLSRGEGTALGQLAGTFDVQAENLEFTDPNLSQAVGTDATGQFEVSYIEDSPFKISNLTLSGAGTEVAGDLEFDGLGDDLNLIISGDLQADVDDISRFSGLAQREVAGAADVRVVGNIAPLSGGFDALITGSTRDLIVGIEQLDTLVAGQTDLTLSVLRDENGITLRDLTTESSAAKIEANGLLASDNSEISFDARLTDLGDVLEGANGATSLAGMATQTGPRWGVDLKAQAPGQTAVDATLGLLLIDGEPSDISGQGTLSANDLSVWSTIANRPLGGGIEATANGRYSLPTGYFNVAADGALSSPKTGIAEADRILEGRSTFKIDTIMDALGLTVSDFNIIAPRGSVQADGLYTPDGDGSRITFKSELTNLNDIYPNMSGSAYLNGNATQSGETLDYIVQGAGPGGSKIDVSGQAEIADFKPTSVTAEGAININDLSPLSGLVGQSLGGAAQLSGSGSVDLTDGSFATNVRGQTVNLRTGIDAVNKLMRGTADLTAILERSDTGTIRIDTLNVDATEFDIQASGSSDDQNDVIRFSADLRDVGLFAPDFSGPASATGTARRSGETLFVDTVLNAAGGTTATINGTVAQDGSTANLTIDGNAPLGLANFALTPNVVSGTGRFDLRLNGPLQLSSLSGRIATENASLTVPTQGLAFDPLTATIDLNAGRAQIDVDGRSTTGGRIQVNGPVSLEAPFNGDLNIRLRSLGFEDPSLYATTVEGRLNLNGPLASTARLSGTVDLGQTELRVPSGGTGSTALTFQLAHVNEPAAVRTSRARAGLLDTAEAKPEGLLDYLLDVTVNALSRIFVRGRGLDAELGGTVRVGGSLKNVTPTGRFDLIRGRLDILGQRLTLSEASIVLQGDLDPYLQVRADASRADTEIQVNIVGPVSDPEVTFTSNPDRPEEEVLALLLFGRDLTQISGLQALRIAAALNTLAGRSGNSIIDNIRMSTGLDDLDVQTSEDGTTELQLGKYINDRTYTDVTVGSDGTSEINLNLTVTPNITARGTVGSDGNTGVGVYFEKDY</sequence>
<dbReference type="PANTHER" id="PTHR36985">
    <property type="entry name" value="TRANSLOCATION AND ASSEMBLY MODULE SUBUNIT TAMB"/>
    <property type="match status" value="1"/>
</dbReference>
<accession>A0A1H5YER1</accession>
<evidence type="ECO:0000256" key="4">
    <source>
        <dbReference type="ARBA" id="ARBA00023136"/>
    </source>
</evidence>
<dbReference type="GO" id="GO:0097347">
    <property type="term" value="C:TAM protein secretion complex"/>
    <property type="evidence" value="ECO:0007669"/>
    <property type="project" value="TreeGrafter"/>
</dbReference>
<dbReference type="Pfam" id="PF04357">
    <property type="entry name" value="TamB"/>
    <property type="match status" value="1"/>
</dbReference>
<keyword evidence="2" id="KW-0812">Transmembrane</keyword>
<comment type="subcellular location">
    <subcellularLocation>
        <location evidence="1">Membrane</location>
        <topology evidence="1">Single-pass membrane protein</topology>
    </subcellularLocation>
</comment>
<evidence type="ECO:0000256" key="3">
    <source>
        <dbReference type="ARBA" id="ARBA00022989"/>
    </source>
</evidence>
<reference evidence="6 7" key="1">
    <citation type="submission" date="2016-10" db="EMBL/GenBank/DDBJ databases">
        <authorList>
            <person name="de Groot N.N."/>
        </authorList>
    </citation>
    <scope>NUCLEOTIDE SEQUENCE [LARGE SCALE GENOMIC DNA]</scope>
    <source>
        <strain evidence="6 7">DSM 26915</strain>
    </source>
</reference>
<name>A0A1H5YER1_9RHOB</name>
<protein>
    <submittedName>
        <fullName evidence="6">Autotransporter secretion inner membrane protein TamB</fullName>
    </submittedName>
</protein>
<organism evidence="6 7">
    <name type="scientific">Thalassococcus halodurans</name>
    <dbReference type="NCBI Taxonomy" id="373675"/>
    <lineage>
        <taxon>Bacteria</taxon>
        <taxon>Pseudomonadati</taxon>
        <taxon>Pseudomonadota</taxon>
        <taxon>Alphaproteobacteria</taxon>
        <taxon>Rhodobacterales</taxon>
        <taxon>Roseobacteraceae</taxon>
        <taxon>Thalassococcus</taxon>
    </lineage>
</organism>
<dbReference type="GO" id="GO:0005886">
    <property type="term" value="C:plasma membrane"/>
    <property type="evidence" value="ECO:0007669"/>
    <property type="project" value="InterPro"/>
</dbReference>
<evidence type="ECO:0000313" key="6">
    <source>
        <dbReference type="EMBL" id="SEG22117.1"/>
    </source>
</evidence>
<feature type="domain" description="Translocation and assembly module TamB C-terminal" evidence="5">
    <location>
        <begin position="1084"/>
        <end position="1431"/>
    </location>
</feature>